<evidence type="ECO:0000256" key="3">
    <source>
        <dbReference type="ARBA" id="ARBA00005667"/>
    </source>
</evidence>
<evidence type="ECO:0000256" key="11">
    <source>
        <dbReference type="ARBA" id="ARBA00023136"/>
    </source>
</evidence>
<comment type="similarity">
    <text evidence="3">Belongs to the complex I NDUFB3 subunit family.</text>
</comment>
<dbReference type="Proteomes" id="UP000008312">
    <property type="component" value="Unassembled WGS sequence"/>
</dbReference>
<evidence type="ECO:0000256" key="8">
    <source>
        <dbReference type="ARBA" id="ARBA00022982"/>
    </source>
</evidence>
<name>D8M0Z6_BLAHO</name>
<dbReference type="GO" id="GO:0005743">
    <property type="term" value="C:mitochondrial inner membrane"/>
    <property type="evidence" value="ECO:0007669"/>
    <property type="project" value="UniProtKB-SubCell"/>
</dbReference>
<dbReference type="InterPro" id="IPR012576">
    <property type="entry name" value="NDUFB3"/>
</dbReference>
<keyword evidence="9 12" id="KW-1133">Transmembrane helix</keyword>
<evidence type="ECO:0000256" key="9">
    <source>
        <dbReference type="ARBA" id="ARBA00022989"/>
    </source>
</evidence>
<keyword evidence="10" id="KW-0496">Mitochondrion</keyword>
<evidence type="ECO:0000256" key="12">
    <source>
        <dbReference type="SAM" id="Phobius"/>
    </source>
</evidence>
<evidence type="ECO:0000256" key="5">
    <source>
        <dbReference type="ARBA" id="ARBA00022660"/>
    </source>
</evidence>
<evidence type="ECO:0000256" key="4">
    <source>
        <dbReference type="ARBA" id="ARBA00022448"/>
    </source>
</evidence>
<evidence type="ECO:0000313" key="13">
    <source>
        <dbReference type="EMBL" id="CBK21735.2"/>
    </source>
</evidence>
<keyword evidence="8" id="KW-0249">Electron transport</keyword>
<dbReference type="RefSeq" id="XP_012895783.1">
    <property type="nucleotide sequence ID" value="XM_013040329.1"/>
</dbReference>
<organism evidence="13">
    <name type="scientific">Blastocystis hominis</name>
    <dbReference type="NCBI Taxonomy" id="12968"/>
    <lineage>
        <taxon>Eukaryota</taxon>
        <taxon>Sar</taxon>
        <taxon>Stramenopiles</taxon>
        <taxon>Bigyra</taxon>
        <taxon>Opalozoa</taxon>
        <taxon>Opalinata</taxon>
        <taxon>Blastocystidae</taxon>
        <taxon>Blastocystis</taxon>
    </lineage>
</organism>
<keyword evidence="6 12" id="KW-0812">Transmembrane</keyword>
<evidence type="ECO:0000256" key="7">
    <source>
        <dbReference type="ARBA" id="ARBA00022792"/>
    </source>
</evidence>
<keyword evidence="7" id="KW-0999">Mitochondrion inner membrane</keyword>
<evidence type="ECO:0000256" key="10">
    <source>
        <dbReference type="ARBA" id="ARBA00023128"/>
    </source>
</evidence>
<dbReference type="Pfam" id="PF08122">
    <property type="entry name" value="NDUF_B12"/>
    <property type="match status" value="1"/>
</dbReference>
<keyword evidence="14" id="KW-1185">Reference proteome</keyword>
<dbReference type="GO" id="GO:0022900">
    <property type="term" value="P:electron transport chain"/>
    <property type="evidence" value="ECO:0007669"/>
    <property type="project" value="InterPro"/>
</dbReference>
<dbReference type="AlphaFoldDB" id="D8M0Z6"/>
<dbReference type="GeneID" id="24919080"/>
<feature type="transmembrane region" description="Helical" evidence="12">
    <location>
        <begin position="25"/>
        <end position="43"/>
    </location>
</feature>
<sequence>MVFGNYNAWRSHPAVNPKLYHAFPGFKWAVGIFAVYCTGEWVYKRFIHKPKQIRDGH</sequence>
<protein>
    <submittedName>
        <fullName evidence="13">Uncharacterized protein</fullName>
    </submittedName>
</protein>
<evidence type="ECO:0000256" key="2">
    <source>
        <dbReference type="ARBA" id="ARBA00004298"/>
    </source>
</evidence>
<dbReference type="EMBL" id="FN668644">
    <property type="protein sequence ID" value="CBK21735.2"/>
    <property type="molecule type" value="Genomic_DNA"/>
</dbReference>
<reference evidence="13" key="1">
    <citation type="submission" date="2010-02" db="EMBL/GenBank/DDBJ databases">
        <title>Sequencing and annotation of the Blastocystis hominis genome.</title>
        <authorList>
            <person name="Wincker P."/>
        </authorList>
    </citation>
    <scope>NUCLEOTIDE SEQUENCE</scope>
    <source>
        <strain evidence="13">Singapore isolate B</strain>
    </source>
</reference>
<gene>
    <name evidence="13" type="ORF">GSBLH_T00001855001</name>
</gene>
<dbReference type="OrthoDB" id="521512at2759"/>
<evidence type="ECO:0000256" key="6">
    <source>
        <dbReference type="ARBA" id="ARBA00022692"/>
    </source>
</evidence>
<evidence type="ECO:0000313" key="14">
    <source>
        <dbReference type="Proteomes" id="UP000008312"/>
    </source>
</evidence>
<keyword evidence="5" id="KW-0679">Respiratory chain</keyword>
<accession>D8M0Z6</accession>
<evidence type="ECO:0000256" key="1">
    <source>
        <dbReference type="ARBA" id="ARBA00003195"/>
    </source>
</evidence>
<keyword evidence="4" id="KW-0813">Transport</keyword>
<comment type="function">
    <text evidence="1">Accessory subunit of the mitochondrial membrane respiratory chain NADH dehydrogenase (Complex I), that is believed not to be involved in catalysis. Complex I functions in the transfer of electrons from NADH to the respiratory chain. The immediate electron acceptor for the enzyme is believed to be ubiquinone.</text>
</comment>
<proteinExistence type="inferred from homology"/>
<comment type="subcellular location">
    <subcellularLocation>
        <location evidence="2">Mitochondrion inner membrane</location>
        <topology evidence="2">Single-pass membrane protein</topology>
        <orientation evidence="2">Matrix side</orientation>
    </subcellularLocation>
</comment>
<dbReference type="InParanoid" id="D8M0Z6"/>
<keyword evidence="11 12" id="KW-0472">Membrane</keyword>